<evidence type="ECO:0000313" key="4">
    <source>
        <dbReference type="Proteomes" id="UP000800035"/>
    </source>
</evidence>
<evidence type="ECO:0000256" key="1">
    <source>
        <dbReference type="SAM" id="Coils"/>
    </source>
</evidence>
<feature type="region of interest" description="Disordered" evidence="2">
    <location>
        <begin position="307"/>
        <end position="343"/>
    </location>
</feature>
<reference evidence="3" key="1">
    <citation type="journal article" date="2020" name="Stud. Mycol.">
        <title>101 Dothideomycetes genomes: a test case for predicting lifestyles and emergence of pathogens.</title>
        <authorList>
            <person name="Haridas S."/>
            <person name="Albert R."/>
            <person name="Binder M."/>
            <person name="Bloem J."/>
            <person name="Labutti K."/>
            <person name="Salamov A."/>
            <person name="Andreopoulos B."/>
            <person name="Baker S."/>
            <person name="Barry K."/>
            <person name="Bills G."/>
            <person name="Bluhm B."/>
            <person name="Cannon C."/>
            <person name="Castanera R."/>
            <person name="Culley D."/>
            <person name="Daum C."/>
            <person name="Ezra D."/>
            <person name="Gonzalez J."/>
            <person name="Henrissat B."/>
            <person name="Kuo A."/>
            <person name="Liang C."/>
            <person name="Lipzen A."/>
            <person name="Lutzoni F."/>
            <person name="Magnuson J."/>
            <person name="Mondo S."/>
            <person name="Nolan M."/>
            <person name="Ohm R."/>
            <person name="Pangilinan J."/>
            <person name="Park H.-J."/>
            <person name="Ramirez L."/>
            <person name="Alfaro M."/>
            <person name="Sun H."/>
            <person name="Tritt A."/>
            <person name="Yoshinaga Y."/>
            <person name="Zwiers L.-H."/>
            <person name="Turgeon B."/>
            <person name="Goodwin S."/>
            <person name="Spatafora J."/>
            <person name="Crous P."/>
            <person name="Grigoriev I."/>
        </authorList>
    </citation>
    <scope>NUCLEOTIDE SEQUENCE</scope>
    <source>
        <strain evidence="3">CBS 675.92</strain>
    </source>
</reference>
<evidence type="ECO:0000313" key="3">
    <source>
        <dbReference type="EMBL" id="KAF1950174.1"/>
    </source>
</evidence>
<feature type="coiled-coil region" evidence="1">
    <location>
        <begin position="565"/>
        <end position="599"/>
    </location>
</feature>
<name>A0A6A5TD99_9PLEO</name>
<accession>A0A6A5TD99</accession>
<protein>
    <submittedName>
        <fullName evidence="3">Uncharacterized protein</fullName>
    </submittedName>
</protein>
<feature type="coiled-coil region" evidence="1">
    <location>
        <begin position="496"/>
        <end position="537"/>
    </location>
</feature>
<dbReference type="AlphaFoldDB" id="A0A6A5TD99"/>
<dbReference type="Proteomes" id="UP000800035">
    <property type="component" value="Unassembled WGS sequence"/>
</dbReference>
<keyword evidence="1" id="KW-0175">Coiled coil</keyword>
<proteinExistence type="predicted"/>
<gene>
    <name evidence="3" type="ORF">CC80DRAFT_578853</name>
</gene>
<sequence length="609" mass="66974">MAPPKRRPTTSHSAEVRYTTLAELTTHIHSSPNPGFEALPPYTSLRFEPLTAHDVTIPFPSRTSVLPARLIIGYTKLPRVDRNHVVYAYICQKDDKHKASLRLGKKNLPVDVLDGIEFEEPFDRIFDRYGVSDRACDRMSLMAAYYFLAAGHLEKVAIRLDFCVIFTELCGKIYKPVGDACDGDAGFANGRGYVGDDHETSSTKAQNGEEDFRDLCEFSSRYLATVKQNADLDSNATVRSGKKEVSNQTRHNSSPSSHLDNQESSSPQVQNGDLETSSGNSGNGVPLSVMQQLSLIDFSVPAQVQPVTDTHAGSSSGEETLADKEAQKETAPIIPTVPGTKEIDSAPKEAINSGNNAPHLDDLTSFIKSYKDLKDRNTSLTADLTSSEAAANSLRDTILRLDNTINTLKYTTHTSEAALSAEKKAHQQTTAQNRHLQAALSATRLREQDLTRALAAEKTAHAATHAALRSQEDDAQAATAQHTTTQAELALVQQDFRSAQQKAHRLSQDLHNANTKLDALQIQKDALVGEKATLQAKLEHLVGSNNSLVAKNLRLVREVEKGGESEVVKGEMEGLKEKVRALEKENEEMRERFKMYGEMVKRAWKGKDV</sequence>
<feature type="region of interest" description="Disordered" evidence="2">
    <location>
        <begin position="234"/>
        <end position="286"/>
    </location>
</feature>
<dbReference type="OrthoDB" id="3790858at2759"/>
<keyword evidence="4" id="KW-1185">Reference proteome</keyword>
<feature type="compositionally biased region" description="Polar residues" evidence="2">
    <location>
        <begin position="307"/>
        <end position="318"/>
    </location>
</feature>
<dbReference type="EMBL" id="ML977028">
    <property type="protein sequence ID" value="KAF1950174.1"/>
    <property type="molecule type" value="Genomic_DNA"/>
</dbReference>
<feature type="compositionally biased region" description="Polar residues" evidence="2">
    <location>
        <begin position="246"/>
        <end position="280"/>
    </location>
</feature>
<organism evidence="3 4">
    <name type="scientific">Byssothecium circinans</name>
    <dbReference type="NCBI Taxonomy" id="147558"/>
    <lineage>
        <taxon>Eukaryota</taxon>
        <taxon>Fungi</taxon>
        <taxon>Dikarya</taxon>
        <taxon>Ascomycota</taxon>
        <taxon>Pezizomycotina</taxon>
        <taxon>Dothideomycetes</taxon>
        <taxon>Pleosporomycetidae</taxon>
        <taxon>Pleosporales</taxon>
        <taxon>Massarineae</taxon>
        <taxon>Massarinaceae</taxon>
        <taxon>Byssothecium</taxon>
    </lineage>
</organism>
<evidence type="ECO:0000256" key="2">
    <source>
        <dbReference type="SAM" id="MobiDB-lite"/>
    </source>
</evidence>